<dbReference type="EMBL" id="CATYWO010000001">
    <property type="protein sequence ID" value="CAJ0778867.1"/>
    <property type="molecule type" value="Genomic_DNA"/>
</dbReference>
<dbReference type="RefSeq" id="WP_182593966.1">
    <property type="nucleotide sequence ID" value="NZ_CATYWO010000001.1"/>
</dbReference>
<feature type="region of interest" description="Disordered" evidence="1">
    <location>
        <begin position="69"/>
        <end position="97"/>
    </location>
</feature>
<gene>
    <name evidence="2" type="ORF">LMG7141_00810</name>
</gene>
<evidence type="ECO:0000313" key="2">
    <source>
        <dbReference type="EMBL" id="CAJ0778867.1"/>
    </source>
</evidence>
<keyword evidence="3" id="KW-1185">Reference proteome</keyword>
<name>A0ABN9ID75_9RALS</name>
<proteinExistence type="predicted"/>
<reference evidence="2 3" key="1">
    <citation type="submission" date="2023-07" db="EMBL/GenBank/DDBJ databases">
        <authorList>
            <person name="Peeters C."/>
        </authorList>
    </citation>
    <scope>NUCLEOTIDE SEQUENCE [LARGE SCALE GENOMIC DNA]</scope>
    <source>
        <strain evidence="2 3">LMG 7141</strain>
    </source>
</reference>
<sequence>MSLKDKFEAIKAAIHNAMNFAEPEEVLKKAEHEFKQGIVDEFEAVHAKIKALEEKLLGTSAPVENAQPAVAENTGSGAAPVDSLGATSDSAGVSIPAAGTAPDAVAVQSGVDVAAIDAAIAQQHAQAQATLESAMFATPPEPKVFDGIVPRTPEAPAA</sequence>
<dbReference type="Proteomes" id="UP001189616">
    <property type="component" value="Unassembled WGS sequence"/>
</dbReference>
<evidence type="ECO:0000313" key="3">
    <source>
        <dbReference type="Proteomes" id="UP001189616"/>
    </source>
</evidence>
<evidence type="ECO:0000256" key="1">
    <source>
        <dbReference type="SAM" id="MobiDB-lite"/>
    </source>
</evidence>
<organism evidence="2 3">
    <name type="scientific">Ralstonia condita</name>
    <dbReference type="NCBI Taxonomy" id="3058600"/>
    <lineage>
        <taxon>Bacteria</taxon>
        <taxon>Pseudomonadati</taxon>
        <taxon>Pseudomonadota</taxon>
        <taxon>Betaproteobacteria</taxon>
        <taxon>Burkholderiales</taxon>
        <taxon>Burkholderiaceae</taxon>
        <taxon>Ralstonia</taxon>
    </lineage>
</organism>
<protein>
    <recommendedName>
        <fullName evidence="4">Phage major capsid protein</fullName>
    </recommendedName>
</protein>
<comment type="caution">
    <text evidence="2">The sequence shown here is derived from an EMBL/GenBank/DDBJ whole genome shotgun (WGS) entry which is preliminary data.</text>
</comment>
<evidence type="ECO:0008006" key="4">
    <source>
        <dbReference type="Google" id="ProtNLM"/>
    </source>
</evidence>
<accession>A0ABN9ID75</accession>